<gene>
    <name evidence="2" type="ORF">MFIFM68171_00718</name>
</gene>
<organism evidence="2 3">
    <name type="scientific">Madurella fahalii</name>
    <dbReference type="NCBI Taxonomy" id="1157608"/>
    <lineage>
        <taxon>Eukaryota</taxon>
        <taxon>Fungi</taxon>
        <taxon>Dikarya</taxon>
        <taxon>Ascomycota</taxon>
        <taxon>Pezizomycotina</taxon>
        <taxon>Sordariomycetes</taxon>
        <taxon>Sordariomycetidae</taxon>
        <taxon>Sordariales</taxon>
        <taxon>Sordariales incertae sedis</taxon>
        <taxon>Madurella</taxon>
    </lineage>
</organism>
<reference evidence="2 3" key="1">
    <citation type="submission" date="2024-09" db="EMBL/GenBank/DDBJ databases">
        <title>Itraconazole resistance in Madurella fahalii resulting from another homologue of gene encoding cytochrome P450 14-alpha sterol demethylase (CYP51).</title>
        <authorList>
            <person name="Yoshioka I."/>
            <person name="Fahal A.H."/>
            <person name="Kaneko S."/>
            <person name="Yaguchi T."/>
        </authorList>
    </citation>
    <scope>NUCLEOTIDE SEQUENCE [LARGE SCALE GENOMIC DNA]</scope>
    <source>
        <strain evidence="2 3">IFM 68171</strain>
    </source>
</reference>
<keyword evidence="1" id="KW-1133">Transmembrane helix</keyword>
<protein>
    <recommendedName>
        <fullName evidence="4">Transmembrane protein</fullName>
    </recommendedName>
</protein>
<name>A0ABQ0FYD6_9PEZI</name>
<accession>A0ABQ0FYD6</accession>
<feature type="transmembrane region" description="Helical" evidence="1">
    <location>
        <begin position="223"/>
        <end position="243"/>
    </location>
</feature>
<evidence type="ECO:0000313" key="2">
    <source>
        <dbReference type="EMBL" id="GAB1310508.1"/>
    </source>
</evidence>
<keyword evidence="1" id="KW-0812">Transmembrane</keyword>
<keyword evidence="3" id="KW-1185">Reference proteome</keyword>
<evidence type="ECO:0008006" key="4">
    <source>
        <dbReference type="Google" id="ProtNLM"/>
    </source>
</evidence>
<evidence type="ECO:0000313" key="3">
    <source>
        <dbReference type="Proteomes" id="UP001628179"/>
    </source>
</evidence>
<sequence length="309" mass="32932">MDIVSTPTHQSYILSTFPSNPLTTTFTRPPACEGIYRPPQSQVLMMDDQTTCLPPNFRLDETSFYSPGVVCPSSYYSACSNTFGVGTITTVTCCPIYRSSTSLSCVDPTTLASVWHNVFCTWAVPNEGANITFTYSSLGSISTQISTVFPPGGINAYGVRMVYQATDMATAPMTITTASSASITGTGPTARSGNIPNAVASVAFRQTATVNNSGNEHSACTTIVIAITVPVLTFLAVIGYVLWWRNWHRAWKAERAAAEAVALRGHIFAQSAPAAQDGVEVPSGSTSVEMPAAQVAVFEMPADGKRLWP</sequence>
<proteinExistence type="predicted"/>
<dbReference type="GeneID" id="98171463"/>
<keyword evidence="1" id="KW-0472">Membrane</keyword>
<evidence type="ECO:0000256" key="1">
    <source>
        <dbReference type="SAM" id="Phobius"/>
    </source>
</evidence>
<comment type="caution">
    <text evidence="2">The sequence shown here is derived from an EMBL/GenBank/DDBJ whole genome shotgun (WGS) entry which is preliminary data.</text>
</comment>
<dbReference type="Proteomes" id="UP001628179">
    <property type="component" value="Unassembled WGS sequence"/>
</dbReference>
<dbReference type="EMBL" id="BAAFSV010000001">
    <property type="protein sequence ID" value="GAB1310508.1"/>
    <property type="molecule type" value="Genomic_DNA"/>
</dbReference>
<dbReference type="RefSeq" id="XP_070912241.1">
    <property type="nucleotide sequence ID" value="XM_071056140.1"/>
</dbReference>